<evidence type="ECO:0000256" key="1">
    <source>
        <dbReference type="ARBA" id="ARBA00000843"/>
    </source>
</evidence>
<evidence type="ECO:0000313" key="16">
    <source>
        <dbReference type="EMBL" id="URJ25315.1"/>
    </source>
</evidence>
<keyword evidence="8 14" id="KW-0227">DNA damage</keyword>
<reference evidence="16" key="1">
    <citation type="submission" date="2022-05" db="EMBL/GenBank/DDBJ databases">
        <title>Impact of host demography and evolutionary history on endosymbiont molecular evolution: a test in carpenter ants (Genus Camponotus) and their Blochmannia endosymbionts.</title>
        <authorList>
            <person name="Manthey J.D."/>
            <person name="Giron J.C."/>
            <person name="Hruska J.P."/>
        </authorList>
    </citation>
    <scope>NUCLEOTIDE SEQUENCE</scope>
    <source>
        <strain evidence="16">C-006</strain>
    </source>
</reference>
<keyword evidence="17" id="KW-1185">Reference proteome</keyword>
<dbReference type="Gene3D" id="1.10.340.30">
    <property type="entry name" value="Hypothetical protein, domain 2"/>
    <property type="match status" value="1"/>
</dbReference>
<feature type="domain" description="HhH-GPD" evidence="15">
    <location>
        <begin position="41"/>
        <end position="194"/>
    </location>
</feature>
<evidence type="ECO:0000256" key="7">
    <source>
        <dbReference type="ARBA" id="ARBA00022723"/>
    </source>
</evidence>
<dbReference type="Pfam" id="PF00730">
    <property type="entry name" value="HhH-GPD"/>
    <property type="match status" value="1"/>
</dbReference>
<evidence type="ECO:0000256" key="8">
    <source>
        <dbReference type="ARBA" id="ARBA00022763"/>
    </source>
</evidence>
<evidence type="ECO:0000256" key="10">
    <source>
        <dbReference type="ARBA" id="ARBA00023004"/>
    </source>
</evidence>
<dbReference type="InterPro" id="IPR015797">
    <property type="entry name" value="NUDIX_hydrolase-like_dom_sf"/>
</dbReference>
<evidence type="ECO:0000256" key="13">
    <source>
        <dbReference type="ARBA" id="ARBA00023295"/>
    </source>
</evidence>
<comment type="catalytic activity">
    <reaction evidence="1 14">
        <text>Hydrolyzes free adenine bases from 7,8-dihydro-8-oxoguanine:adenine mismatched double-stranded DNA, leaving an apurinic site.</text>
        <dbReference type="EC" id="3.2.2.31"/>
    </reaction>
</comment>
<dbReference type="PROSITE" id="PS00764">
    <property type="entry name" value="ENDONUCLEASE_III_1"/>
    <property type="match status" value="1"/>
</dbReference>
<dbReference type="EC" id="3.2.2.31" evidence="4 14"/>
<dbReference type="PANTHER" id="PTHR42944:SF1">
    <property type="entry name" value="ADENINE DNA GLYCOSYLASE"/>
    <property type="match status" value="1"/>
</dbReference>
<dbReference type="InterPro" id="IPR003265">
    <property type="entry name" value="HhH-GPD_domain"/>
</dbReference>
<keyword evidence="9" id="KW-0378">Hydrolase</keyword>
<comment type="function">
    <text evidence="2">Adenine glycosylase active on G-A mispairs. MutY also corrects error-prone DNA synthesis past GO lesions which are due to the oxidatively damaged form of guanine: 7,8-dihydro-8-oxoguanine (8-oxo-dGTP).</text>
</comment>
<keyword evidence="10 14" id="KW-0408">Iron</keyword>
<dbReference type="Pfam" id="PF14815">
    <property type="entry name" value="NUDIX_4"/>
    <property type="match status" value="1"/>
</dbReference>
<dbReference type="Proteomes" id="UP001056834">
    <property type="component" value="Chromosome"/>
</dbReference>
<accession>A0ABY4SWH9</accession>
<evidence type="ECO:0000259" key="15">
    <source>
        <dbReference type="SMART" id="SM00478"/>
    </source>
</evidence>
<name>A0ABY4SWH9_9ENTR</name>
<gene>
    <name evidence="16" type="primary">mutY</name>
    <name evidence="16" type="ORF">M9405_01150</name>
</gene>
<dbReference type="CDD" id="cd00056">
    <property type="entry name" value="ENDO3c"/>
    <property type="match status" value="1"/>
</dbReference>
<keyword evidence="13 14" id="KW-0326">Glycosidase</keyword>
<dbReference type="Pfam" id="PF00633">
    <property type="entry name" value="HHH"/>
    <property type="match status" value="1"/>
</dbReference>
<keyword evidence="11" id="KW-0411">Iron-sulfur</keyword>
<dbReference type="CDD" id="cd03431">
    <property type="entry name" value="NUDIX_DNA_Glycosylase_C-MutY"/>
    <property type="match status" value="1"/>
</dbReference>
<dbReference type="InterPro" id="IPR029119">
    <property type="entry name" value="MutY_C"/>
</dbReference>
<evidence type="ECO:0000256" key="11">
    <source>
        <dbReference type="ARBA" id="ARBA00023014"/>
    </source>
</evidence>
<keyword evidence="7" id="KW-0479">Metal-binding</keyword>
<dbReference type="Gene3D" id="1.10.1670.10">
    <property type="entry name" value="Helix-hairpin-Helix base-excision DNA repair enzymes (C-terminal)"/>
    <property type="match status" value="1"/>
</dbReference>
<evidence type="ECO:0000256" key="3">
    <source>
        <dbReference type="ARBA" id="ARBA00008343"/>
    </source>
</evidence>
<comment type="similarity">
    <text evidence="3 14">Belongs to the Nth/MutY family.</text>
</comment>
<comment type="cofactor">
    <cofactor evidence="14">
        <name>[4Fe-4S] cluster</name>
        <dbReference type="ChEBI" id="CHEBI:49883"/>
    </cofactor>
    <text evidence="14">Binds 1 [4Fe-4S] cluster.</text>
</comment>
<dbReference type="InterPro" id="IPR000445">
    <property type="entry name" value="HhH_motif"/>
</dbReference>
<dbReference type="InterPro" id="IPR005760">
    <property type="entry name" value="A/G_AdeGlyc_MutY"/>
</dbReference>
<dbReference type="PANTHER" id="PTHR42944">
    <property type="entry name" value="ADENINE DNA GLYCOSYLASE"/>
    <property type="match status" value="1"/>
</dbReference>
<evidence type="ECO:0000313" key="17">
    <source>
        <dbReference type="Proteomes" id="UP001056834"/>
    </source>
</evidence>
<dbReference type="InterPro" id="IPR044298">
    <property type="entry name" value="MIG/MutY"/>
</dbReference>
<dbReference type="EMBL" id="CP097762">
    <property type="protein sequence ID" value="URJ25315.1"/>
    <property type="molecule type" value="Genomic_DNA"/>
</dbReference>
<keyword evidence="6" id="KW-0004">4Fe-4S</keyword>
<dbReference type="RefSeq" id="WP_250223446.1">
    <property type="nucleotide sequence ID" value="NZ_CP097762.1"/>
</dbReference>
<dbReference type="NCBIfam" id="TIGR01084">
    <property type="entry name" value="mutY"/>
    <property type="match status" value="1"/>
</dbReference>
<dbReference type="InterPro" id="IPR004035">
    <property type="entry name" value="Endouclease-III_FeS-bd_BS"/>
</dbReference>
<evidence type="ECO:0000256" key="2">
    <source>
        <dbReference type="ARBA" id="ARBA00002933"/>
    </source>
</evidence>
<dbReference type="InterPro" id="IPR023170">
    <property type="entry name" value="HhH_base_excis_C"/>
</dbReference>
<evidence type="ECO:0000256" key="12">
    <source>
        <dbReference type="ARBA" id="ARBA00023204"/>
    </source>
</evidence>
<proteinExistence type="inferred from homology"/>
<organism evidence="16 17">
    <name type="scientific">Candidatus Blochmannia ocreatus</name>
    <name type="common">nom. nud.</name>
    <dbReference type="NCBI Taxonomy" id="251538"/>
    <lineage>
        <taxon>Bacteria</taxon>
        <taxon>Pseudomonadati</taxon>
        <taxon>Pseudomonadota</taxon>
        <taxon>Gammaproteobacteria</taxon>
        <taxon>Enterobacterales</taxon>
        <taxon>Enterobacteriaceae</taxon>
        <taxon>ant endosymbionts</taxon>
        <taxon>Candidatus Blochmanniella</taxon>
    </lineage>
</organism>
<dbReference type="SUPFAM" id="SSF48150">
    <property type="entry name" value="DNA-glycosylase"/>
    <property type="match status" value="1"/>
</dbReference>
<dbReference type="SMART" id="SM00478">
    <property type="entry name" value="ENDO3c"/>
    <property type="match status" value="1"/>
</dbReference>
<dbReference type="InterPro" id="IPR011257">
    <property type="entry name" value="DNA_glycosylase"/>
</dbReference>
<evidence type="ECO:0000256" key="5">
    <source>
        <dbReference type="ARBA" id="ARBA00022023"/>
    </source>
</evidence>
<evidence type="ECO:0000256" key="9">
    <source>
        <dbReference type="ARBA" id="ARBA00022801"/>
    </source>
</evidence>
<evidence type="ECO:0000256" key="6">
    <source>
        <dbReference type="ARBA" id="ARBA00022485"/>
    </source>
</evidence>
<evidence type="ECO:0000256" key="14">
    <source>
        <dbReference type="RuleBase" id="RU365096"/>
    </source>
</evidence>
<sequence>MHVSHGNFSKTILFWYDTCALRPFPWQLNKTMYSIWVSEIMLQQTQAQTVIPYYGRFLKKFASIAQLAQSELDEVLCLWSGLGYYSRAINLHKTAKIIIARYNGAFPEDFNILISLPGIGKSTAGAILSLTLDQHYAILDGNIKRILIRYYALDYYLSGNKSNVNKELWLLSTKLLPNKKVSIFNQAMMNLGRLVCTNRNPKCNFCPLQKGCQAFFRNSVSQYPKKKPKKIFLQKIIYLLLLKIYKYYTNMVWLEKRPIKMIWGGLFCFPEFKNVSMLDAWLVSVDLYHNPRRYLSILKYRLSNIDLIIQPVLVDMNKKLQYSHDGTWYDLIDPPNVGLPKPVSIILQNL</sequence>
<evidence type="ECO:0000256" key="4">
    <source>
        <dbReference type="ARBA" id="ARBA00012045"/>
    </source>
</evidence>
<keyword evidence="12" id="KW-0234">DNA repair</keyword>
<dbReference type="SUPFAM" id="SSF55811">
    <property type="entry name" value="Nudix"/>
    <property type="match status" value="1"/>
</dbReference>
<protein>
    <recommendedName>
        <fullName evidence="5 14">Adenine DNA glycosylase</fullName>
        <ecNumber evidence="4 14">3.2.2.31</ecNumber>
    </recommendedName>
</protein>